<dbReference type="InterPro" id="IPR036515">
    <property type="entry name" value="Transposase_17_sf"/>
</dbReference>
<dbReference type="SMART" id="SM01321">
    <property type="entry name" value="Y1_Tnp"/>
    <property type="match status" value="1"/>
</dbReference>
<evidence type="ECO:0000313" key="2">
    <source>
        <dbReference type="EMBL" id="SNB74035.1"/>
    </source>
</evidence>
<protein>
    <submittedName>
        <fullName evidence="2">REP element-mobilizing transposase RayT</fullName>
    </submittedName>
</protein>
<dbReference type="GO" id="GO:0043565">
    <property type="term" value="F:sequence-specific DNA binding"/>
    <property type="evidence" value="ECO:0007669"/>
    <property type="project" value="TreeGrafter"/>
</dbReference>
<dbReference type="GO" id="GO:0006313">
    <property type="term" value="P:DNA transposition"/>
    <property type="evidence" value="ECO:0007669"/>
    <property type="project" value="InterPro"/>
</dbReference>
<proteinExistence type="predicted"/>
<name>A0A212RNH4_9CHLR</name>
<evidence type="ECO:0000313" key="3">
    <source>
        <dbReference type="Proteomes" id="UP000197025"/>
    </source>
</evidence>
<dbReference type="InParanoid" id="A0A212RNH4"/>
<evidence type="ECO:0000259" key="1">
    <source>
        <dbReference type="SMART" id="SM01321"/>
    </source>
</evidence>
<dbReference type="PANTHER" id="PTHR36966:SF1">
    <property type="entry name" value="REP-ASSOCIATED TYROSINE TRANSPOSASE"/>
    <property type="match status" value="1"/>
</dbReference>
<reference evidence="3" key="1">
    <citation type="submission" date="2017-06" db="EMBL/GenBank/DDBJ databases">
        <authorList>
            <person name="Varghese N."/>
            <person name="Submissions S."/>
        </authorList>
    </citation>
    <scope>NUCLEOTIDE SEQUENCE [LARGE SCALE GENOMIC DNA]</scope>
    <source>
        <strain evidence="3">JAD2</strain>
    </source>
</reference>
<dbReference type="EMBL" id="FYEK01000072">
    <property type="protein sequence ID" value="SNB74035.1"/>
    <property type="molecule type" value="Genomic_DNA"/>
</dbReference>
<gene>
    <name evidence="2" type="ORF">SAMN02746019_00017260</name>
</gene>
<dbReference type="Gene3D" id="3.30.70.1290">
    <property type="entry name" value="Transposase IS200-like"/>
    <property type="match status" value="1"/>
</dbReference>
<dbReference type="InterPro" id="IPR052715">
    <property type="entry name" value="RAYT_transposase"/>
</dbReference>
<sequence>MPYDPQRHHRRSIRLPGYDYTQPGAYFITIVTYNRMPLFGEIVDGEMRLNECGEIVRAEWLQTAIVRPYVVLHPDEFVVMPNHVHGIIWIIDTNVGATRRVAPTITTNPPRGPDAGSIGAIIGQFKSITAKRINSLRGTPGAPVWQRNDYEHIIRTDKALARICAYIRSNPQRWPDDPENPFRNPL</sequence>
<dbReference type="Proteomes" id="UP000197025">
    <property type="component" value="Unassembled WGS sequence"/>
</dbReference>
<accession>A0A212RNH4</accession>
<organism evidence="2 3">
    <name type="scientific">Thermoflexus hugenholtzii JAD2</name>
    <dbReference type="NCBI Taxonomy" id="877466"/>
    <lineage>
        <taxon>Bacteria</taxon>
        <taxon>Bacillati</taxon>
        <taxon>Chloroflexota</taxon>
        <taxon>Thermoflexia</taxon>
        <taxon>Thermoflexales</taxon>
        <taxon>Thermoflexaceae</taxon>
        <taxon>Thermoflexus</taxon>
    </lineage>
</organism>
<dbReference type="InterPro" id="IPR002686">
    <property type="entry name" value="Transposase_17"/>
</dbReference>
<dbReference type="SUPFAM" id="SSF143422">
    <property type="entry name" value="Transposase IS200-like"/>
    <property type="match status" value="1"/>
</dbReference>
<dbReference type="AlphaFoldDB" id="A0A212RNH4"/>
<dbReference type="PANTHER" id="PTHR36966">
    <property type="entry name" value="REP-ASSOCIATED TYROSINE TRANSPOSASE"/>
    <property type="match status" value="1"/>
</dbReference>
<keyword evidence="3" id="KW-1185">Reference proteome</keyword>
<dbReference type="GO" id="GO:0004803">
    <property type="term" value="F:transposase activity"/>
    <property type="evidence" value="ECO:0007669"/>
    <property type="project" value="InterPro"/>
</dbReference>
<dbReference type="RefSeq" id="WP_088572246.1">
    <property type="nucleotide sequence ID" value="NZ_FYEK01000072.1"/>
</dbReference>
<dbReference type="OrthoDB" id="9794403at2"/>
<feature type="domain" description="Transposase IS200-like" evidence="1">
    <location>
        <begin position="21"/>
        <end position="170"/>
    </location>
</feature>